<gene>
    <name evidence="1" type="ORF">CDAR_88961</name>
</gene>
<organism evidence="1 2">
    <name type="scientific">Caerostris darwini</name>
    <dbReference type="NCBI Taxonomy" id="1538125"/>
    <lineage>
        <taxon>Eukaryota</taxon>
        <taxon>Metazoa</taxon>
        <taxon>Ecdysozoa</taxon>
        <taxon>Arthropoda</taxon>
        <taxon>Chelicerata</taxon>
        <taxon>Arachnida</taxon>
        <taxon>Araneae</taxon>
        <taxon>Araneomorphae</taxon>
        <taxon>Entelegynae</taxon>
        <taxon>Araneoidea</taxon>
        <taxon>Araneidae</taxon>
        <taxon>Caerostris</taxon>
    </lineage>
</organism>
<comment type="caution">
    <text evidence="1">The sequence shown here is derived from an EMBL/GenBank/DDBJ whole genome shotgun (WGS) entry which is preliminary data.</text>
</comment>
<proteinExistence type="predicted"/>
<evidence type="ECO:0000313" key="2">
    <source>
        <dbReference type="Proteomes" id="UP001054837"/>
    </source>
</evidence>
<sequence>MFPPPPLPTECSPPPLFSASSLFRAEMGCQPARKEPVEQKDCLVLFNRYFQPDSIRMHNRTPGNVSPRSLPMECPPPLFSASSLFHAKMGCQPARKEPVEQKDCLVLFNRYFQPDSIRMHKRATGNVPPPCQWNIPPSPF</sequence>
<dbReference type="Proteomes" id="UP001054837">
    <property type="component" value="Unassembled WGS sequence"/>
</dbReference>
<reference evidence="1 2" key="1">
    <citation type="submission" date="2021-06" db="EMBL/GenBank/DDBJ databases">
        <title>Caerostris darwini draft genome.</title>
        <authorList>
            <person name="Kono N."/>
            <person name="Arakawa K."/>
        </authorList>
    </citation>
    <scope>NUCLEOTIDE SEQUENCE [LARGE SCALE GENOMIC DNA]</scope>
</reference>
<dbReference type="EMBL" id="BPLQ01012166">
    <property type="protein sequence ID" value="GIY63204.1"/>
    <property type="molecule type" value="Genomic_DNA"/>
</dbReference>
<name>A0AAV4UZN6_9ARAC</name>
<keyword evidence="2" id="KW-1185">Reference proteome</keyword>
<dbReference type="AlphaFoldDB" id="A0AAV4UZN6"/>
<accession>A0AAV4UZN6</accession>
<evidence type="ECO:0000313" key="1">
    <source>
        <dbReference type="EMBL" id="GIY63204.1"/>
    </source>
</evidence>
<protein>
    <submittedName>
        <fullName evidence="1">Uncharacterized protein</fullName>
    </submittedName>
</protein>